<dbReference type="NCBIfam" id="NF038083">
    <property type="entry name" value="CU044_5270_fam"/>
    <property type="match status" value="1"/>
</dbReference>
<reference evidence="2 3" key="1">
    <citation type="submission" date="2018-06" db="EMBL/GenBank/DDBJ databases">
        <title>Actinomadura craniellae sp. nov. isolated from marine sponge Craniella sp.</title>
        <authorList>
            <person name="Li L."/>
            <person name="Xu Q.H."/>
            <person name="Lin H.W."/>
            <person name="Lu Y.H."/>
        </authorList>
    </citation>
    <scope>NUCLEOTIDE SEQUENCE [LARGE SCALE GENOMIC DNA]</scope>
    <source>
        <strain evidence="2 3">LHW63021</strain>
    </source>
</reference>
<sequence length="368" mass="40047">MDDLAMVRELYGETPADPELRERVRVRLTEPARPRRRVKATFGLGLAAAATAAALAGGTLLSGGAPAAPPRETTAAQPMDARTVLLAAADNAAREKPGRYWRLHTTGGQSYRVDGYTIEGYRWETDAWTARSTDEPDLYFDRDLPTRPLTAADAAAWRAAGSPTTWRVSSNGDPRVLTTRSTGWRYGRATPGKKKRIREDMRKACAGSRLKDAPQCVSPQEADRFAADPARLKEMLAARPPRGLEGEAARVDMLRIFTFLTDKPATPAVRAAAFRLLVETPGIRLVGPVRDAAGRPGVALAARGTMREGSGTVYDQQIILDPKTYRILGEQRVVVRAGGSMAGMSPGTVLSRTLVHRVGWTDERPRHP</sequence>
<keyword evidence="1" id="KW-1133">Transmembrane helix</keyword>
<comment type="caution">
    <text evidence="2">The sequence shown here is derived from an EMBL/GenBank/DDBJ whole genome shotgun (WGS) entry which is preliminary data.</text>
</comment>
<accession>A0A365H738</accession>
<keyword evidence="3" id="KW-1185">Reference proteome</keyword>
<feature type="transmembrane region" description="Helical" evidence="1">
    <location>
        <begin position="42"/>
        <end position="61"/>
    </location>
</feature>
<name>A0A365H738_9ACTN</name>
<protein>
    <recommendedName>
        <fullName evidence="4">CU044_5270 family protein</fullName>
    </recommendedName>
</protein>
<evidence type="ECO:0000313" key="3">
    <source>
        <dbReference type="Proteomes" id="UP000251891"/>
    </source>
</evidence>
<keyword evidence="1" id="KW-0812">Transmembrane</keyword>
<dbReference type="EMBL" id="QLYX01000005">
    <property type="protein sequence ID" value="RAY14897.1"/>
    <property type="molecule type" value="Genomic_DNA"/>
</dbReference>
<evidence type="ECO:0000313" key="2">
    <source>
        <dbReference type="EMBL" id="RAY14897.1"/>
    </source>
</evidence>
<proteinExistence type="predicted"/>
<organism evidence="2 3">
    <name type="scientific">Actinomadura craniellae</name>
    <dbReference type="NCBI Taxonomy" id="2231787"/>
    <lineage>
        <taxon>Bacteria</taxon>
        <taxon>Bacillati</taxon>
        <taxon>Actinomycetota</taxon>
        <taxon>Actinomycetes</taxon>
        <taxon>Streptosporangiales</taxon>
        <taxon>Thermomonosporaceae</taxon>
        <taxon>Actinomadura</taxon>
    </lineage>
</organism>
<gene>
    <name evidence="2" type="ORF">DPM19_14420</name>
</gene>
<dbReference type="RefSeq" id="WP_111867386.1">
    <property type="nucleotide sequence ID" value="NZ_QLYX01000005.1"/>
</dbReference>
<dbReference type="OrthoDB" id="3461799at2"/>
<keyword evidence="1" id="KW-0472">Membrane</keyword>
<evidence type="ECO:0008006" key="4">
    <source>
        <dbReference type="Google" id="ProtNLM"/>
    </source>
</evidence>
<dbReference type="AlphaFoldDB" id="A0A365H738"/>
<evidence type="ECO:0000256" key="1">
    <source>
        <dbReference type="SAM" id="Phobius"/>
    </source>
</evidence>
<dbReference type="Proteomes" id="UP000251891">
    <property type="component" value="Unassembled WGS sequence"/>
</dbReference>
<dbReference type="InterPro" id="IPR047789">
    <property type="entry name" value="CU044_5270-like"/>
</dbReference>